<dbReference type="GO" id="GO:0031588">
    <property type="term" value="C:nucleotide-activated protein kinase complex"/>
    <property type="evidence" value="ECO:0007669"/>
    <property type="project" value="TreeGrafter"/>
</dbReference>
<dbReference type="InterPro" id="IPR032640">
    <property type="entry name" value="AMPK1_CBM"/>
</dbReference>
<dbReference type="Pfam" id="PF16561">
    <property type="entry name" value="AMPK1_CBM"/>
    <property type="match status" value="1"/>
</dbReference>
<feature type="domain" description="AMP-activated protein kinase glycogen-binding" evidence="2">
    <location>
        <begin position="7"/>
        <end position="84"/>
    </location>
</feature>
<dbReference type="InterPro" id="IPR050827">
    <property type="entry name" value="CRP1_MDG1_kinase"/>
</dbReference>
<dbReference type="InParanoid" id="A0A1Y2AR47"/>
<feature type="region of interest" description="Disordered" evidence="1">
    <location>
        <begin position="242"/>
        <end position="263"/>
    </location>
</feature>
<proteinExistence type="predicted"/>
<dbReference type="AlphaFoldDB" id="A0A1Y2AR47"/>
<feature type="compositionally biased region" description="Low complexity" evidence="1">
    <location>
        <begin position="123"/>
        <end position="136"/>
    </location>
</feature>
<feature type="compositionally biased region" description="Low complexity" evidence="1">
    <location>
        <begin position="88"/>
        <end position="111"/>
    </location>
</feature>
<dbReference type="InterPro" id="IPR014756">
    <property type="entry name" value="Ig_E-set"/>
</dbReference>
<evidence type="ECO:0000259" key="2">
    <source>
        <dbReference type="Pfam" id="PF16561"/>
    </source>
</evidence>
<dbReference type="GO" id="GO:0005634">
    <property type="term" value="C:nucleus"/>
    <property type="evidence" value="ECO:0007669"/>
    <property type="project" value="TreeGrafter"/>
</dbReference>
<dbReference type="GO" id="GO:0019901">
    <property type="term" value="F:protein kinase binding"/>
    <property type="evidence" value="ECO:0007669"/>
    <property type="project" value="TreeGrafter"/>
</dbReference>
<protein>
    <recommendedName>
        <fullName evidence="2">AMP-activated protein kinase glycogen-binding domain-containing protein</fullName>
    </recommendedName>
</protein>
<dbReference type="GO" id="GO:0007165">
    <property type="term" value="P:signal transduction"/>
    <property type="evidence" value="ECO:0007669"/>
    <property type="project" value="TreeGrafter"/>
</dbReference>
<feature type="compositionally biased region" description="Basic and acidic residues" evidence="1">
    <location>
        <begin position="330"/>
        <end position="339"/>
    </location>
</feature>
<dbReference type="SUPFAM" id="SSF81296">
    <property type="entry name" value="E set domains"/>
    <property type="match status" value="1"/>
</dbReference>
<keyword evidence="4" id="KW-1185">Reference proteome</keyword>
<dbReference type="Gene3D" id="2.60.40.10">
    <property type="entry name" value="Immunoglobulins"/>
    <property type="match status" value="1"/>
</dbReference>
<dbReference type="PANTHER" id="PTHR10343:SF94">
    <property type="entry name" value="MDG1P"/>
    <property type="match status" value="1"/>
</dbReference>
<dbReference type="GO" id="GO:0005737">
    <property type="term" value="C:cytoplasm"/>
    <property type="evidence" value="ECO:0007669"/>
    <property type="project" value="TreeGrafter"/>
</dbReference>
<dbReference type="Proteomes" id="UP000193986">
    <property type="component" value="Unassembled WGS sequence"/>
</dbReference>
<gene>
    <name evidence="3" type="ORF">BCR39DRAFT_472124</name>
</gene>
<reference evidence="3 4" key="1">
    <citation type="submission" date="2016-07" db="EMBL/GenBank/DDBJ databases">
        <title>Pervasive Adenine N6-methylation of Active Genes in Fungi.</title>
        <authorList>
            <consortium name="DOE Joint Genome Institute"/>
            <person name="Mondo S.J."/>
            <person name="Dannebaum R.O."/>
            <person name="Kuo R.C."/>
            <person name="Labutti K."/>
            <person name="Haridas S."/>
            <person name="Kuo A."/>
            <person name="Salamov A."/>
            <person name="Ahrendt S.R."/>
            <person name="Lipzen A."/>
            <person name="Sullivan W."/>
            <person name="Andreopoulos W.B."/>
            <person name="Clum A."/>
            <person name="Lindquist E."/>
            <person name="Daum C."/>
            <person name="Ramamoorthy G.K."/>
            <person name="Gryganskyi A."/>
            <person name="Culley D."/>
            <person name="Magnuson J.K."/>
            <person name="James T.Y."/>
            <person name="O'Malley M.A."/>
            <person name="Stajich J.E."/>
            <person name="Spatafora J.W."/>
            <person name="Visel A."/>
            <person name="Grigoriev I.V."/>
        </authorList>
    </citation>
    <scope>NUCLEOTIDE SEQUENCE [LARGE SCALE GENOMIC DNA]</scope>
    <source>
        <strain evidence="3 4">68-887.2</strain>
    </source>
</reference>
<dbReference type="STRING" id="71784.A0A1Y2AR47"/>
<dbReference type="OrthoDB" id="5873279at2759"/>
<feature type="region of interest" description="Disordered" evidence="1">
    <location>
        <begin position="279"/>
        <end position="425"/>
    </location>
</feature>
<comment type="caution">
    <text evidence="3">The sequence shown here is derived from an EMBL/GenBank/DDBJ whole genome shotgun (WGS) entry which is preliminary data.</text>
</comment>
<evidence type="ECO:0000313" key="4">
    <source>
        <dbReference type="Proteomes" id="UP000193986"/>
    </source>
</evidence>
<dbReference type="CDD" id="cd02859">
    <property type="entry name" value="E_set_AMPKbeta_like_N"/>
    <property type="match status" value="1"/>
</dbReference>
<feature type="compositionally biased region" description="Polar residues" evidence="1">
    <location>
        <begin position="342"/>
        <end position="351"/>
    </location>
</feature>
<dbReference type="PANTHER" id="PTHR10343">
    <property type="entry name" value="5'-AMP-ACTIVATED PROTEIN KINASE , BETA SUBUNIT"/>
    <property type="match status" value="1"/>
</dbReference>
<evidence type="ECO:0000313" key="3">
    <source>
        <dbReference type="EMBL" id="ORY24697.1"/>
    </source>
</evidence>
<evidence type="ECO:0000256" key="1">
    <source>
        <dbReference type="SAM" id="MobiDB-lite"/>
    </source>
</evidence>
<organism evidence="3 4">
    <name type="scientific">Naematelia encephala</name>
    <dbReference type="NCBI Taxonomy" id="71784"/>
    <lineage>
        <taxon>Eukaryota</taxon>
        <taxon>Fungi</taxon>
        <taxon>Dikarya</taxon>
        <taxon>Basidiomycota</taxon>
        <taxon>Agaricomycotina</taxon>
        <taxon>Tremellomycetes</taxon>
        <taxon>Tremellales</taxon>
        <taxon>Naemateliaceae</taxon>
        <taxon>Naematelia</taxon>
    </lineage>
</organism>
<dbReference type="EMBL" id="MCFC01000065">
    <property type="protein sequence ID" value="ORY24697.1"/>
    <property type="molecule type" value="Genomic_DNA"/>
</dbReference>
<feature type="region of interest" description="Disordered" evidence="1">
    <location>
        <begin position="80"/>
        <end position="141"/>
    </location>
</feature>
<dbReference type="InterPro" id="IPR013783">
    <property type="entry name" value="Ig-like_fold"/>
</dbReference>
<accession>A0A1Y2AR47</accession>
<feature type="compositionally biased region" description="Low complexity" evidence="1">
    <location>
        <begin position="375"/>
        <end position="420"/>
    </location>
</feature>
<name>A0A1Y2AR47_9TREE</name>
<sequence length="444" mass="45538">MSAHLAKFTWGAGPQSVHVAGNFNNWSGDATPLNKLADGSFAADIPLPWGEKQAFKYVVDGDWKVREDEAKEWDAAGNMNNVYTAPHAPTSNEAESTTTAAAETTTTDVPPTSAPDVAPTTEPSTLLASSAPPAASRGEIPTLGAVSGATAAVPISAAPKTTEPTPVQIEKIAANANIGEAPTSQEQTYTEKATEIGAGLVGTLGAALGGAVAAVERATGVDITNTQPLSVEEATAKGIDVDTLEKKEGETDTVSPAGTKPSAEAVADLETKVQELKVDGEQQKDAASVSVNAPEPLPPKDEKLPNDLPAQDETTENHKTVPIPVITAVSEKDPKKDRTIANGDTTATKPVSSDPAVSAVDAKKEAETTASMPEAVTAVPITPVAPATPSKSTATPVSTTSTPASTPAKSAHTKDSSGGSDIKKKKSGFFSKVRSAFLLLPHFL</sequence>